<feature type="transmembrane region" description="Helical" evidence="4">
    <location>
        <begin position="7"/>
        <end position="28"/>
    </location>
</feature>
<feature type="compositionally biased region" description="Acidic residues" evidence="3">
    <location>
        <begin position="57"/>
        <end position="66"/>
    </location>
</feature>
<dbReference type="Gene3D" id="2.130.10.30">
    <property type="entry name" value="Regulator of chromosome condensation 1/beta-lactamase-inhibitor protein II"/>
    <property type="match status" value="4"/>
</dbReference>
<dbReference type="EMBL" id="CP020991">
    <property type="protein sequence ID" value="AUO19844.1"/>
    <property type="molecule type" value="Genomic_DNA"/>
</dbReference>
<dbReference type="Pfam" id="PF00415">
    <property type="entry name" value="RCC1"/>
    <property type="match status" value="2"/>
</dbReference>
<evidence type="ECO:0000256" key="3">
    <source>
        <dbReference type="SAM" id="MobiDB-lite"/>
    </source>
</evidence>
<keyword evidence="4" id="KW-0472">Membrane</keyword>
<evidence type="ECO:0000256" key="4">
    <source>
        <dbReference type="SAM" id="Phobius"/>
    </source>
</evidence>
<gene>
    <name evidence="6" type="ORF">B9O19_01688</name>
</gene>
<dbReference type="RefSeq" id="WP_102366012.1">
    <property type="nucleotide sequence ID" value="NZ_CP020991.1"/>
</dbReference>
<keyword evidence="4" id="KW-0812">Transmembrane</keyword>
<dbReference type="GeneID" id="98063075"/>
<reference evidence="6 7" key="1">
    <citation type="submission" date="2017-04" db="EMBL/GenBank/DDBJ databases">
        <title>Monoglobus pectinilyticus 14 draft genome.</title>
        <authorList>
            <person name="Kim C."/>
            <person name="Rosendale D.I."/>
            <person name="Kelly W.J."/>
            <person name="Tannock G.W."/>
            <person name="Patchett M.L."/>
            <person name="Jordens J.Z."/>
        </authorList>
    </citation>
    <scope>NUCLEOTIDE SEQUENCE [LARGE SCALE GENOMIC DNA]</scope>
    <source>
        <strain evidence="6 7">14</strain>
    </source>
</reference>
<proteinExistence type="predicted"/>
<keyword evidence="2" id="KW-0677">Repeat</keyword>
<dbReference type="Proteomes" id="UP000235589">
    <property type="component" value="Chromosome"/>
</dbReference>
<dbReference type="AlphaFoldDB" id="A0A2K9P3M7"/>
<dbReference type="PANTHER" id="PTHR45982">
    <property type="entry name" value="REGULATOR OF CHROMOSOME CONDENSATION"/>
    <property type="match status" value="1"/>
</dbReference>
<sequence length="1025" mass="110652">MGQNQKLLSIALIIAILAGMVNFVYVFAENEGQAESGSQASTGGFEISVNESKDFDENADIEDFDNLGEKPTEAPTENTSKDFSTEDVQPSAVPSPKVSEVTEQDETLITNNIQESNQNEQGSVLVLNSVVRYSVVSGLNHSLRISDGKVQAYGDNTCGQLGTGNNEPTNDFVDVTGAWGDKTVAQVETRGNTSYALTSDGYLYAWGDNSKGQFGNGTNVSSNLPVLAAVGMEGSIKKISAGLEHAVIENSENGTKIYAFGDNSYGQLGSGTDSSNSLVPILVTDFSELSEVGDYQTYYSGTDSEIIGCGKNDKGQLGSSVDAEGNMICFTKISAGKDHVVGIGINGKMYVWGDNSLGQLGVNLQSGGTYSQYPINTGIDVTDVEAGNNMTLYISNGKVYLDGTNDIGVQMWPKEINLPADCASIALGSNSYAYQSDGTFWHWGYMSEYNVGTGDSVNPIMSEYKYDIVDIDSYRAQTLAIDTAGSIVAWGEGYYPDETGSMSKVSYPYNVDEKCEIKNAVSVSRGKNHNLVLDENGDVWCWGSNSNYPMGSLDGKVKIIKKLPGITDVKQIKGGTEFSLFIKNDGTLWGVGKNDKGQLGISPEELNNTDIPIQITDKADFKYVTACENSVIAIADDGVYSWGGNSKGQLGDGTFSDNPSPKKLNISLEDGEYIKDVKTGPQHCIALTSMGNVYAWGNNGVGQLGIGNKDNKSTAVKVNLSDVKYVNAGFYQSYAIKSDGTVWGWGSGANHQLGTVSVGTCRVPTQITSLNGLNIEKIVGSDGFTIAVDKYGRMYSFGSNAVGGLGVYSQTPEIVAEDYYAEDLRELNKYMKDIPQNLTENIQLPVMMQNGMQVSWTSSNAFYLSEQGSVRRPNSYAKDEKVTLTALVSYGEVIRELKYDFCVLKKEEGQPGDKTLKTQTLNIEKGKKYIINITAKNATQISGTEFEFEYDGSRFEMVDAISRSKTFETLSGAVYGDIKITYAGPGIIKFETTKQIPAGRQFTGFVNGIVLKAKETCETVCSLLY</sequence>
<dbReference type="InterPro" id="IPR009091">
    <property type="entry name" value="RCC1/BLIP-II"/>
</dbReference>
<evidence type="ECO:0000256" key="2">
    <source>
        <dbReference type="ARBA" id="ARBA00022737"/>
    </source>
</evidence>
<organism evidence="6 7">
    <name type="scientific">Monoglobus pectinilyticus</name>
    <dbReference type="NCBI Taxonomy" id="1981510"/>
    <lineage>
        <taxon>Bacteria</taxon>
        <taxon>Bacillati</taxon>
        <taxon>Bacillota</taxon>
        <taxon>Clostridia</taxon>
        <taxon>Monoglobales</taxon>
        <taxon>Monoglobaceae</taxon>
        <taxon>Monoglobus</taxon>
    </lineage>
</organism>
<accession>A0A2K9P3M7</accession>
<keyword evidence="4" id="KW-1133">Transmembrane helix</keyword>
<keyword evidence="1" id="KW-0344">Guanine-nucleotide releasing factor</keyword>
<protein>
    <recommendedName>
        <fullName evidence="5">RCC1-like domain-containing protein</fullName>
    </recommendedName>
</protein>
<dbReference type="Pfam" id="PF25390">
    <property type="entry name" value="WD40_RLD"/>
    <property type="match status" value="1"/>
</dbReference>
<dbReference type="InterPro" id="IPR000408">
    <property type="entry name" value="Reg_chr_condens"/>
</dbReference>
<evidence type="ECO:0000259" key="5">
    <source>
        <dbReference type="Pfam" id="PF25390"/>
    </source>
</evidence>
<name>A0A2K9P3M7_9FIRM</name>
<evidence type="ECO:0000313" key="7">
    <source>
        <dbReference type="Proteomes" id="UP000235589"/>
    </source>
</evidence>
<dbReference type="KEGG" id="mpec:B9O19_01688"/>
<evidence type="ECO:0000256" key="1">
    <source>
        <dbReference type="ARBA" id="ARBA00022658"/>
    </source>
</evidence>
<dbReference type="OrthoDB" id="27389at2"/>
<dbReference type="PANTHER" id="PTHR45982:SF1">
    <property type="entry name" value="REGULATOR OF CHROMOSOME CONDENSATION"/>
    <property type="match status" value="1"/>
</dbReference>
<dbReference type="Pfam" id="PF13540">
    <property type="entry name" value="RCC1_2"/>
    <property type="match status" value="2"/>
</dbReference>
<dbReference type="InterPro" id="IPR058923">
    <property type="entry name" value="RCC1-like_dom"/>
</dbReference>
<dbReference type="PROSITE" id="PS50012">
    <property type="entry name" value="RCC1_3"/>
    <property type="match status" value="10"/>
</dbReference>
<dbReference type="SUPFAM" id="SSF50985">
    <property type="entry name" value="RCC1/BLIP-II"/>
    <property type="match status" value="3"/>
</dbReference>
<dbReference type="InterPro" id="IPR051553">
    <property type="entry name" value="Ran_GTPase-activating"/>
</dbReference>
<dbReference type="PRINTS" id="PR00633">
    <property type="entry name" value="RCCNDNSATION"/>
</dbReference>
<keyword evidence="7" id="KW-1185">Reference proteome</keyword>
<evidence type="ECO:0000313" key="6">
    <source>
        <dbReference type="EMBL" id="AUO19844.1"/>
    </source>
</evidence>
<feature type="domain" description="RCC1-like" evidence="5">
    <location>
        <begin position="564"/>
        <end position="868"/>
    </location>
</feature>
<feature type="region of interest" description="Disordered" evidence="3">
    <location>
        <begin position="56"/>
        <end position="101"/>
    </location>
</feature>